<dbReference type="VEuPathDB" id="FungiDB:NECHADRAFT_83110"/>
<dbReference type="HOGENOM" id="CLU_004184_7_4_1"/>
<dbReference type="InterPro" id="IPR010730">
    <property type="entry name" value="HET"/>
</dbReference>
<evidence type="ECO:0000259" key="1">
    <source>
        <dbReference type="Pfam" id="PF06985"/>
    </source>
</evidence>
<evidence type="ECO:0000313" key="3">
    <source>
        <dbReference type="Proteomes" id="UP000005206"/>
    </source>
</evidence>
<accession>C7ZBD7</accession>
<dbReference type="Proteomes" id="UP000005206">
    <property type="component" value="Chromosome 7"/>
</dbReference>
<sequence>MSSHTLNPSIYQPLDNPSQEIRLLQIKSSPTFSPGFVTPVTIVTFLSSLLYPPPRQRGAPITCRLLTFKLDEAPPYKALSYTWGSPDPAGTIWVDGHGIPVGQNLFTALQRLYEDPSIEYVWADALCINQSDDDEKSHQVPLMSQIYSRAKTILIWLGEELNSTEKAFSFMQTSLSYALELMGGMEADYQNGGSTCPRMEAFMPEKIESLNNDSNRQAMKELCGNPYWKRVWVLQEFTHASRCHLICGRHSFDMSNMAAFLFFWETAFKLQLGFAGSSDWHANVFRPLREFLDIRTGTADGQADTFNFHRDKDSTFPDIPSWIPDFRRIGNAEFPYAYPIFMSGFGHKNKLDASGLKDPLYSFNDKHLTARGFSFDRIAKMTQVPTNNMLDSIAMSLGLLGGEQCGQVGIYKKLFKAIFPPQLLIEPHNPAYEGFDQIWMSEKVLASGFMLCLGAASRTDTVSDKLDNELALRKREGQNPTTVEGLQLIAAEGNPALSYFYSACDENVIRDVSQTDDSVALQSIGDQLYTQATAAFGTRIAENGSDTGEDFLLPFHKPTVSDPPMNFINMFLQRLRNLWASRAFAITERGYMGFVRPGTRVGDEVCILYGCPSPLVIRSDGGEYLLVGDCCFEGMMRGEMVKKQEEVEFGLQDFIFK</sequence>
<keyword evidence="3" id="KW-1185">Reference proteome</keyword>
<dbReference type="PANTHER" id="PTHR24148:SF77">
    <property type="entry name" value="HETEROKARYON INCOMPATIBILITY DOMAIN-CONTAINING PROTEIN"/>
    <property type="match status" value="1"/>
</dbReference>
<dbReference type="OrthoDB" id="4476201at2759"/>
<dbReference type="Pfam" id="PF06985">
    <property type="entry name" value="HET"/>
    <property type="match status" value="1"/>
</dbReference>
<name>C7ZBD7_FUSV7</name>
<feature type="domain" description="Heterokaryon incompatibility" evidence="1">
    <location>
        <begin position="76"/>
        <end position="236"/>
    </location>
</feature>
<dbReference type="InterPro" id="IPR052895">
    <property type="entry name" value="HetReg/Transcr_Mod"/>
</dbReference>
<dbReference type="KEGG" id="nhe:NECHADRAFT_83110"/>
<reference evidence="2 3" key="1">
    <citation type="journal article" date="2009" name="PLoS Genet.">
        <title>The genome of Nectria haematococca: contribution of supernumerary chromosomes to gene expansion.</title>
        <authorList>
            <person name="Coleman J.J."/>
            <person name="Rounsley S.D."/>
            <person name="Rodriguez-Carres M."/>
            <person name="Kuo A."/>
            <person name="Wasmann C.C."/>
            <person name="Grimwood J."/>
            <person name="Schmutz J."/>
            <person name="Taga M."/>
            <person name="White G.J."/>
            <person name="Zhou S."/>
            <person name="Schwartz D.C."/>
            <person name="Freitag M."/>
            <person name="Ma L.J."/>
            <person name="Danchin E.G."/>
            <person name="Henrissat B."/>
            <person name="Coutinho P.M."/>
            <person name="Nelson D.R."/>
            <person name="Straney D."/>
            <person name="Napoli C.A."/>
            <person name="Barker B.M."/>
            <person name="Gribskov M."/>
            <person name="Rep M."/>
            <person name="Kroken S."/>
            <person name="Molnar I."/>
            <person name="Rensing C."/>
            <person name="Kennell J.C."/>
            <person name="Zamora J."/>
            <person name="Farman M.L."/>
            <person name="Selker E.U."/>
            <person name="Salamov A."/>
            <person name="Shapiro H."/>
            <person name="Pangilinan J."/>
            <person name="Lindquist E."/>
            <person name="Lamers C."/>
            <person name="Grigoriev I.V."/>
            <person name="Geiser D.M."/>
            <person name="Covert S.F."/>
            <person name="Temporini E."/>
            <person name="Vanetten H.D."/>
        </authorList>
    </citation>
    <scope>NUCLEOTIDE SEQUENCE [LARGE SCALE GENOMIC DNA]</scope>
    <source>
        <strain evidence="3">ATCC MYA-4622 / CBS 123669 / FGSC 9596 / NRRL 45880 / 77-13-4</strain>
    </source>
</reference>
<proteinExistence type="predicted"/>
<dbReference type="RefSeq" id="XP_003044415.1">
    <property type="nucleotide sequence ID" value="XM_003044369.1"/>
</dbReference>
<dbReference type="EMBL" id="GG698914">
    <property type="protein sequence ID" value="EEU38702.1"/>
    <property type="molecule type" value="Genomic_DNA"/>
</dbReference>
<dbReference type="GeneID" id="9672718"/>
<gene>
    <name evidence="2" type="ORF">NECHADRAFT_83110</name>
</gene>
<protein>
    <recommendedName>
        <fullName evidence="1">Heterokaryon incompatibility domain-containing protein</fullName>
    </recommendedName>
</protein>
<dbReference type="AlphaFoldDB" id="C7ZBD7"/>
<dbReference type="InParanoid" id="C7ZBD7"/>
<evidence type="ECO:0000313" key="2">
    <source>
        <dbReference type="EMBL" id="EEU38702.1"/>
    </source>
</evidence>
<dbReference type="PANTHER" id="PTHR24148">
    <property type="entry name" value="ANKYRIN REPEAT DOMAIN-CONTAINING PROTEIN 39 HOMOLOG-RELATED"/>
    <property type="match status" value="1"/>
</dbReference>
<dbReference type="Pfam" id="PF26639">
    <property type="entry name" value="Het-6_barrel"/>
    <property type="match status" value="1"/>
</dbReference>
<organism evidence="2 3">
    <name type="scientific">Fusarium vanettenii (strain ATCC MYA-4622 / CBS 123669 / FGSC 9596 / NRRL 45880 / 77-13-4)</name>
    <name type="common">Fusarium solani subsp. pisi</name>
    <dbReference type="NCBI Taxonomy" id="660122"/>
    <lineage>
        <taxon>Eukaryota</taxon>
        <taxon>Fungi</taxon>
        <taxon>Dikarya</taxon>
        <taxon>Ascomycota</taxon>
        <taxon>Pezizomycotina</taxon>
        <taxon>Sordariomycetes</taxon>
        <taxon>Hypocreomycetidae</taxon>
        <taxon>Hypocreales</taxon>
        <taxon>Nectriaceae</taxon>
        <taxon>Fusarium</taxon>
        <taxon>Fusarium solani species complex</taxon>
        <taxon>Fusarium vanettenii</taxon>
    </lineage>
</organism>